<name>A0A9W6LD15_9BACT</name>
<evidence type="ECO:0000256" key="2">
    <source>
        <dbReference type="ARBA" id="ARBA00005558"/>
    </source>
</evidence>
<dbReference type="Gene3D" id="2.30.110.50">
    <property type="match status" value="1"/>
</dbReference>
<dbReference type="InterPro" id="IPR054030">
    <property type="entry name" value="Gp5_Vgr_C"/>
</dbReference>
<comment type="similarity">
    <text evidence="2">Belongs to the VgrG protein family.</text>
</comment>
<dbReference type="NCBIfam" id="TIGR03361">
    <property type="entry name" value="VI_Rhs_Vgr"/>
    <property type="match status" value="1"/>
</dbReference>
<comment type="caution">
    <text evidence="6">The sequence shown here is derived from an EMBL/GenBank/DDBJ whole genome shotgun (WGS) entry which is preliminary data.</text>
</comment>
<dbReference type="Gene3D" id="2.40.50.230">
    <property type="entry name" value="Gp5 N-terminal domain"/>
    <property type="match status" value="1"/>
</dbReference>
<organism evidence="6 7">
    <name type="scientific">Geobacter hydrogenophilus</name>
    <dbReference type="NCBI Taxonomy" id="40983"/>
    <lineage>
        <taxon>Bacteria</taxon>
        <taxon>Pseudomonadati</taxon>
        <taxon>Thermodesulfobacteriota</taxon>
        <taxon>Desulfuromonadia</taxon>
        <taxon>Geobacterales</taxon>
        <taxon>Geobacteraceae</taxon>
        <taxon>Geobacter</taxon>
    </lineage>
</organism>
<dbReference type="PANTHER" id="PTHR32305:SF15">
    <property type="entry name" value="PROTEIN RHSA-RELATED"/>
    <property type="match status" value="1"/>
</dbReference>
<dbReference type="Proteomes" id="UP001144352">
    <property type="component" value="Unassembled WGS sequence"/>
</dbReference>
<dbReference type="AlphaFoldDB" id="A0A9W6LD15"/>
<accession>A0A9W6LD15</accession>
<dbReference type="EMBL" id="BSDS01000001">
    <property type="protein sequence ID" value="GLI38324.1"/>
    <property type="molecule type" value="Genomic_DNA"/>
</dbReference>
<keyword evidence="3" id="KW-0964">Secreted</keyword>
<dbReference type="InterPro" id="IPR037026">
    <property type="entry name" value="Vgr_OB-fold_dom_sf"/>
</dbReference>
<dbReference type="InterPro" id="IPR017847">
    <property type="entry name" value="T6SS_RhsGE_Vgr_subset"/>
</dbReference>
<dbReference type="InterPro" id="IPR006533">
    <property type="entry name" value="T6SS_Vgr_RhsGE"/>
</dbReference>
<dbReference type="SUPFAM" id="SSF69255">
    <property type="entry name" value="gp5 N-terminal domain-like"/>
    <property type="match status" value="1"/>
</dbReference>
<reference evidence="6" key="1">
    <citation type="submission" date="2022-12" db="EMBL/GenBank/DDBJ databases">
        <title>Reference genome sequencing for broad-spectrum identification of bacterial and archaeal isolates by mass spectrometry.</title>
        <authorList>
            <person name="Sekiguchi Y."/>
            <person name="Tourlousse D.M."/>
        </authorList>
    </citation>
    <scope>NUCLEOTIDE SEQUENCE</scope>
    <source>
        <strain evidence="6">H2</strain>
    </source>
</reference>
<dbReference type="Pfam" id="PF22178">
    <property type="entry name" value="Gp5_trimer_C"/>
    <property type="match status" value="1"/>
</dbReference>
<dbReference type="RefSeq" id="WP_214187608.1">
    <property type="nucleotide sequence ID" value="NZ_JAHCZI010000015.1"/>
</dbReference>
<evidence type="ECO:0000259" key="5">
    <source>
        <dbReference type="Pfam" id="PF22178"/>
    </source>
</evidence>
<dbReference type="InterPro" id="IPR050708">
    <property type="entry name" value="T6SS_VgrG/RHS"/>
</dbReference>
<proteinExistence type="inferred from homology"/>
<sequence>MFNHASEARFLFSMTGTSVEASVVHLWAREALSAPFQVQVTLATEFEIESPSEIIGKEALVTIINDDQASGGEDRFFHGIVRRFEEFGSSGKYLLYEAEVVPAFWQRNLRSNCRIFQEMQVQDIIKKILEEGGITSDRYRFALMNKNRLRGFCVQYRESDFDFVSRLLEEEGMFYSFEHYRDKHVIVIGDAGIVHVPITGSPQITFNPNGGMVPEKESIHSFSYSEKLCPDSYTHRNFFFKHPSVDLTARKKGEAGPQTEIYDYPGPYVAQERGDYLARVRHEEQTALQCQAEAQSTSCRIIPGSTFSLADHPARHLNAEYLLVSVTHVGEQPQALQEEAGGACNYGNTFLAIPASVSFRPRRGTPKPVVRGLQTAIVTGPPGEEIHTDRYGRVKVQFHWDREGERNDTSSCWLRPAQGWGGSGWGMLFTPRVGDEVLVDFLEGDPDRPMIVGSAYNEENLPLYEQPFNKTVSAMRTRSYPNDTGSNELRFEDRKAREEIYLHGQKDWTIGIENDKNQTVGHDESMQVGNNRTKFVGVNQTVTVGRNHSESIGDNKRVSIGLNRTETVAINTAETIGAAKELTIGGLYQISVGGAMNETVIGAKAEEVGAVKAVFVGAHMTQQAMANRESSVGENLTTVIDGNHTVKAKAIHMEGGDEIIFRTGKAMISMKSNGEIVVLGGNVTTKGAGEVRIKGKSIAKSQYTPTEVPSFIKPEKCSLRWQVVSAVDGTPGPGVDVVLLDPVTSALKVSLVTGEDGRTERQISETSPEEYIAFVGSGEWAIDITTDDEPQMLEYTDWFDREAEE</sequence>
<dbReference type="PANTHER" id="PTHR32305">
    <property type="match status" value="1"/>
</dbReference>
<dbReference type="Gene3D" id="3.55.50.10">
    <property type="entry name" value="Baseplate protein-like domains"/>
    <property type="match status" value="1"/>
</dbReference>
<feature type="domain" description="Gp5/Type VI secretion system Vgr protein OB-fold" evidence="4">
    <location>
        <begin position="388"/>
        <end position="456"/>
    </location>
</feature>
<dbReference type="InterPro" id="IPR006531">
    <property type="entry name" value="Gp5/Vgr_OB"/>
</dbReference>
<dbReference type="GO" id="GO:0005576">
    <property type="term" value="C:extracellular region"/>
    <property type="evidence" value="ECO:0007669"/>
    <property type="project" value="UniProtKB-SubCell"/>
</dbReference>
<keyword evidence="7" id="KW-1185">Reference proteome</keyword>
<dbReference type="Gene3D" id="4.10.220.110">
    <property type="match status" value="1"/>
</dbReference>
<dbReference type="Pfam" id="PF05954">
    <property type="entry name" value="Phage_GPD"/>
    <property type="match status" value="1"/>
</dbReference>
<dbReference type="NCBIfam" id="TIGR01646">
    <property type="entry name" value="vgr_GE"/>
    <property type="match status" value="1"/>
</dbReference>
<evidence type="ECO:0000256" key="3">
    <source>
        <dbReference type="ARBA" id="ARBA00022525"/>
    </source>
</evidence>
<evidence type="ECO:0000256" key="1">
    <source>
        <dbReference type="ARBA" id="ARBA00004613"/>
    </source>
</evidence>
<dbReference type="Pfam" id="PF04717">
    <property type="entry name" value="Phage_base_V"/>
    <property type="match status" value="1"/>
</dbReference>
<feature type="domain" description="Gp5/Type VI secretion system Vgr C-terminal trimerisation" evidence="5">
    <location>
        <begin position="473"/>
        <end position="584"/>
    </location>
</feature>
<dbReference type="SUPFAM" id="SSF69279">
    <property type="entry name" value="Phage tail proteins"/>
    <property type="match status" value="2"/>
</dbReference>
<protein>
    <submittedName>
        <fullName evidence="6">Type VI secretion protein</fullName>
    </submittedName>
</protein>
<gene>
    <name evidence="6" type="primary">tssI</name>
    <name evidence="6" type="ORF">GHYDROH2_18250</name>
</gene>
<evidence type="ECO:0000313" key="6">
    <source>
        <dbReference type="EMBL" id="GLI38324.1"/>
    </source>
</evidence>
<evidence type="ECO:0000313" key="7">
    <source>
        <dbReference type="Proteomes" id="UP001144352"/>
    </source>
</evidence>
<dbReference type="SUPFAM" id="SSF69349">
    <property type="entry name" value="Phage fibre proteins"/>
    <property type="match status" value="1"/>
</dbReference>
<comment type="subcellular location">
    <subcellularLocation>
        <location evidence="1">Secreted</location>
    </subcellularLocation>
</comment>
<evidence type="ECO:0000259" key="4">
    <source>
        <dbReference type="Pfam" id="PF04717"/>
    </source>
</evidence>